<evidence type="ECO:0000313" key="1">
    <source>
        <dbReference type="EnsemblPlants" id="ONIVA05G06770.1"/>
    </source>
</evidence>
<reference evidence="1" key="1">
    <citation type="submission" date="2015-04" db="UniProtKB">
        <authorList>
            <consortium name="EnsemblPlants"/>
        </authorList>
    </citation>
    <scope>IDENTIFICATION</scope>
    <source>
        <strain evidence="1">SL10</strain>
    </source>
</reference>
<proteinExistence type="predicted"/>
<protein>
    <submittedName>
        <fullName evidence="1">Uncharacterized protein</fullName>
    </submittedName>
</protein>
<dbReference type="HOGENOM" id="CLU_1809310_0_0_1"/>
<organism evidence="1">
    <name type="scientific">Oryza nivara</name>
    <name type="common">Indian wild rice</name>
    <name type="synonym">Oryza sativa f. spontanea</name>
    <dbReference type="NCBI Taxonomy" id="4536"/>
    <lineage>
        <taxon>Eukaryota</taxon>
        <taxon>Viridiplantae</taxon>
        <taxon>Streptophyta</taxon>
        <taxon>Embryophyta</taxon>
        <taxon>Tracheophyta</taxon>
        <taxon>Spermatophyta</taxon>
        <taxon>Magnoliopsida</taxon>
        <taxon>Liliopsida</taxon>
        <taxon>Poales</taxon>
        <taxon>Poaceae</taxon>
        <taxon>BOP clade</taxon>
        <taxon>Oryzoideae</taxon>
        <taxon>Oryzeae</taxon>
        <taxon>Oryzinae</taxon>
        <taxon>Oryza</taxon>
    </lineage>
</organism>
<evidence type="ECO:0000313" key="2">
    <source>
        <dbReference type="Proteomes" id="UP000006591"/>
    </source>
</evidence>
<accession>A0A0E0HAQ3</accession>
<dbReference type="AlphaFoldDB" id="A0A0E0HAQ3"/>
<sequence>MVPSRPPLLLAATAAWIPPLAKEEPAAAVGSSFGNAVFGRRCGVRWCRWGWLRQRCMDDGQQQKNIAGGEMISIADDEQRRGAWSGGGAHSHAHVVIIGCGSGGELWTRIGVKQISQASCFTSTHGHRTSTCALSSGVVAELN</sequence>
<dbReference type="Proteomes" id="UP000006591">
    <property type="component" value="Chromosome 5"/>
</dbReference>
<dbReference type="EnsemblPlants" id="ONIVA05G06770.1">
    <property type="protein sequence ID" value="ONIVA05G06770.1"/>
    <property type="gene ID" value="ONIVA05G06770"/>
</dbReference>
<keyword evidence="2" id="KW-1185">Reference proteome</keyword>
<dbReference type="Gramene" id="ONIVA05G06770.1">
    <property type="protein sequence ID" value="ONIVA05G06770.1"/>
    <property type="gene ID" value="ONIVA05G06770"/>
</dbReference>
<reference evidence="1" key="2">
    <citation type="submission" date="2018-04" db="EMBL/GenBank/DDBJ databases">
        <title>OnivRS2 (Oryza nivara Reference Sequence Version 2).</title>
        <authorList>
            <person name="Zhang J."/>
            <person name="Kudrna D."/>
            <person name="Lee S."/>
            <person name="Talag J."/>
            <person name="Rajasekar S."/>
            <person name="Welchert J."/>
            <person name="Hsing Y.-I."/>
            <person name="Wing R.A."/>
        </authorList>
    </citation>
    <scope>NUCLEOTIDE SEQUENCE [LARGE SCALE GENOMIC DNA]</scope>
    <source>
        <strain evidence="1">SL10</strain>
    </source>
</reference>
<name>A0A0E0HAQ3_ORYNI</name>